<gene>
    <name evidence="1" type="ORF">UFOVP789_26</name>
</gene>
<dbReference type="EMBL" id="LR796726">
    <property type="protein sequence ID" value="CAB4162205.1"/>
    <property type="molecule type" value="Genomic_DNA"/>
</dbReference>
<evidence type="ECO:0000313" key="1">
    <source>
        <dbReference type="EMBL" id="CAB4162205.1"/>
    </source>
</evidence>
<protein>
    <submittedName>
        <fullName evidence="1">Uncharacterized protein</fullName>
    </submittedName>
</protein>
<accession>A0A6J5NZ41</accession>
<sequence length="139" mass="15743">MQPKLCAAGVQLRDQVDTWFPDRRTASDGWVGDSRHSTRKSDHNPDAFGWVRAIDIDSSLGTSEGISAYLADQIRIEAKTDKRISYVIHNHHIASKLLNWKWRRYKGINPHTKHIHVSFTKLGDLNGAEFDIPLLGGKL</sequence>
<proteinExistence type="predicted"/>
<name>A0A6J5NZ41_9CAUD</name>
<organism evidence="1">
    <name type="scientific">uncultured Caudovirales phage</name>
    <dbReference type="NCBI Taxonomy" id="2100421"/>
    <lineage>
        <taxon>Viruses</taxon>
        <taxon>Duplodnaviria</taxon>
        <taxon>Heunggongvirae</taxon>
        <taxon>Uroviricota</taxon>
        <taxon>Caudoviricetes</taxon>
        <taxon>Peduoviridae</taxon>
        <taxon>Maltschvirus</taxon>
        <taxon>Maltschvirus maltsch</taxon>
    </lineage>
</organism>
<reference evidence="1" key="1">
    <citation type="submission" date="2020-04" db="EMBL/GenBank/DDBJ databases">
        <authorList>
            <person name="Chiriac C."/>
            <person name="Salcher M."/>
            <person name="Ghai R."/>
            <person name="Kavagutti S V."/>
        </authorList>
    </citation>
    <scope>NUCLEOTIDE SEQUENCE</scope>
</reference>